<evidence type="ECO:0000313" key="6">
    <source>
        <dbReference type="Proteomes" id="UP000593892"/>
    </source>
</evidence>
<name>A0A7S7NNU3_PALFE</name>
<gene>
    <name evidence="5" type="ORF">IRI77_30470</name>
</gene>
<evidence type="ECO:0000259" key="4">
    <source>
        <dbReference type="Pfam" id="PF22725"/>
    </source>
</evidence>
<dbReference type="InterPro" id="IPR000683">
    <property type="entry name" value="Gfo/Idh/MocA-like_OxRdtase_N"/>
</dbReference>
<feature type="region of interest" description="Disordered" evidence="2">
    <location>
        <begin position="325"/>
        <end position="348"/>
    </location>
</feature>
<dbReference type="Gene3D" id="3.30.360.10">
    <property type="entry name" value="Dihydrodipicolinate Reductase, domain 2"/>
    <property type="match status" value="1"/>
</dbReference>
<dbReference type="Gene3D" id="3.40.50.720">
    <property type="entry name" value="NAD(P)-binding Rossmann-like Domain"/>
    <property type="match status" value="1"/>
</dbReference>
<proteinExistence type="predicted"/>
<feature type="domain" description="GFO/IDH/MocA-like oxidoreductase" evidence="4">
    <location>
        <begin position="158"/>
        <end position="307"/>
    </location>
</feature>
<dbReference type="EMBL" id="CP063849">
    <property type="protein sequence ID" value="QOY87057.1"/>
    <property type="molecule type" value="Genomic_DNA"/>
</dbReference>
<dbReference type="InterPro" id="IPR050463">
    <property type="entry name" value="Gfo/Idh/MocA_oxidrdct_glycsds"/>
</dbReference>
<dbReference type="Pfam" id="PF22725">
    <property type="entry name" value="GFO_IDH_MocA_C3"/>
    <property type="match status" value="1"/>
</dbReference>
<sequence length="398" mass="44535">MSSSRREFLAGAISAAPIIVPASAWGANDRLSYGLIGTGNRGGGLNRAFQKIGAQCAALCDVYQPYLDKARSESPAGVKAYRDYEELLAQPGLDFVVVATPDHQHCPMLKKVLAARKDLYLEKPLSLTLRQSDEMIAAVRKTKQVVQIGMQRRSMGFVRQAKKMIEDGVIGRISMVQARWNWHFDLPLDKSPLPGELDWTRFLGSAPKRPLDPMRFRWWRGFWDYSGGNMTDQGTHLMDVVQWMTNSGAPLSAVCQGRITEATGVEVPNVFNATFEYPEFLATWTLDYRSTYDFDWSIRFQGEAGTLMLDRKGLRVYQDAGASATPWTQKVPTEPSRELSDTDQPEAHQQNFLDCIRSRQEPNCPIEIAAAAVAGPHMANLAFKEERKVKRTADGKVI</sequence>
<dbReference type="PANTHER" id="PTHR43818:SF11">
    <property type="entry name" value="BCDNA.GH03377"/>
    <property type="match status" value="1"/>
</dbReference>
<organism evidence="5 6">
    <name type="scientific">Paludibaculum fermentans</name>
    <dbReference type="NCBI Taxonomy" id="1473598"/>
    <lineage>
        <taxon>Bacteria</taxon>
        <taxon>Pseudomonadati</taxon>
        <taxon>Acidobacteriota</taxon>
        <taxon>Terriglobia</taxon>
        <taxon>Bryobacterales</taxon>
        <taxon>Bryobacteraceae</taxon>
        <taxon>Paludibaculum</taxon>
    </lineage>
</organism>
<dbReference type="Pfam" id="PF01408">
    <property type="entry name" value="GFO_IDH_MocA"/>
    <property type="match status" value="1"/>
</dbReference>
<dbReference type="InterPro" id="IPR055170">
    <property type="entry name" value="GFO_IDH_MocA-like_dom"/>
</dbReference>
<accession>A0A7S7NNU3</accession>
<reference evidence="5 6" key="1">
    <citation type="submission" date="2020-10" db="EMBL/GenBank/DDBJ databases">
        <title>Complete genome sequence of Paludibaculum fermentans P105T, a facultatively anaerobic acidobacterium capable of dissimilatory Fe(III) reduction.</title>
        <authorList>
            <person name="Dedysh S.N."/>
            <person name="Beletsky A.V."/>
            <person name="Kulichevskaya I.S."/>
            <person name="Mardanov A.V."/>
            <person name="Ravin N.V."/>
        </authorList>
    </citation>
    <scope>NUCLEOTIDE SEQUENCE [LARGE SCALE GENOMIC DNA]</scope>
    <source>
        <strain evidence="5 6">P105</strain>
    </source>
</reference>
<dbReference type="GO" id="GO:0000166">
    <property type="term" value="F:nucleotide binding"/>
    <property type="evidence" value="ECO:0007669"/>
    <property type="project" value="InterPro"/>
</dbReference>
<dbReference type="PANTHER" id="PTHR43818">
    <property type="entry name" value="BCDNA.GH03377"/>
    <property type="match status" value="1"/>
</dbReference>
<dbReference type="SUPFAM" id="SSF51735">
    <property type="entry name" value="NAD(P)-binding Rossmann-fold domains"/>
    <property type="match status" value="1"/>
</dbReference>
<keyword evidence="1" id="KW-0560">Oxidoreductase</keyword>
<dbReference type="Proteomes" id="UP000593892">
    <property type="component" value="Chromosome"/>
</dbReference>
<protein>
    <submittedName>
        <fullName evidence="5">Gfo/Idh/MocA family oxidoreductase</fullName>
    </submittedName>
</protein>
<dbReference type="GO" id="GO:0016491">
    <property type="term" value="F:oxidoreductase activity"/>
    <property type="evidence" value="ECO:0007669"/>
    <property type="project" value="UniProtKB-KW"/>
</dbReference>
<dbReference type="AlphaFoldDB" id="A0A7S7NNU3"/>
<dbReference type="InterPro" id="IPR036291">
    <property type="entry name" value="NAD(P)-bd_dom_sf"/>
</dbReference>
<dbReference type="RefSeq" id="WP_194448726.1">
    <property type="nucleotide sequence ID" value="NZ_CP063849.1"/>
</dbReference>
<dbReference type="SUPFAM" id="SSF55347">
    <property type="entry name" value="Glyceraldehyde-3-phosphate dehydrogenase-like, C-terminal domain"/>
    <property type="match status" value="1"/>
</dbReference>
<evidence type="ECO:0000259" key="3">
    <source>
        <dbReference type="Pfam" id="PF01408"/>
    </source>
</evidence>
<keyword evidence="6" id="KW-1185">Reference proteome</keyword>
<evidence type="ECO:0000313" key="5">
    <source>
        <dbReference type="EMBL" id="QOY87057.1"/>
    </source>
</evidence>
<dbReference type="KEGG" id="pfer:IRI77_30470"/>
<evidence type="ECO:0000256" key="2">
    <source>
        <dbReference type="SAM" id="MobiDB-lite"/>
    </source>
</evidence>
<evidence type="ECO:0000256" key="1">
    <source>
        <dbReference type="ARBA" id="ARBA00023002"/>
    </source>
</evidence>
<feature type="domain" description="Gfo/Idh/MocA-like oxidoreductase N-terminal" evidence="3">
    <location>
        <begin position="32"/>
        <end position="149"/>
    </location>
</feature>